<dbReference type="InterPro" id="IPR001356">
    <property type="entry name" value="HD"/>
</dbReference>
<dbReference type="Gene3D" id="1.10.10.60">
    <property type="entry name" value="Homeodomain-like"/>
    <property type="match status" value="1"/>
</dbReference>
<evidence type="ECO:0000313" key="8">
    <source>
        <dbReference type="Proteomes" id="UP001152795"/>
    </source>
</evidence>
<sequence length="182" mass="21931">MKKVQAGITNDYSKHVAQFRYDQNLDYNLNSFQWPPSDAINQNKQNNTSEAVTLYPAAIRELPQFDQEEMLSWYQTVPLRHDPQDFDGNGTIQELQLNRKERLLTERQKRFRTSFTTCQLGRLEEEFQNDKYAVGMKRMRLARELGLTEKQIKIWYQNRRMKYKRVCQRIHNKRMAAVNTYW</sequence>
<dbReference type="PANTHER" id="PTHR24339:SF28">
    <property type="entry name" value="E5-RELATED"/>
    <property type="match status" value="1"/>
</dbReference>
<dbReference type="Pfam" id="PF00046">
    <property type="entry name" value="Homeodomain"/>
    <property type="match status" value="1"/>
</dbReference>
<dbReference type="GO" id="GO:0000981">
    <property type="term" value="F:DNA-binding transcription factor activity, RNA polymerase II-specific"/>
    <property type="evidence" value="ECO:0007669"/>
    <property type="project" value="InterPro"/>
</dbReference>
<evidence type="ECO:0000256" key="1">
    <source>
        <dbReference type="ARBA" id="ARBA00004123"/>
    </source>
</evidence>
<dbReference type="InterPro" id="IPR050877">
    <property type="entry name" value="EMX-VAX-Noto_Homeobox_TFs"/>
</dbReference>
<accession>A0A7D9D9J9</accession>
<dbReference type="EMBL" id="CACRXK020000263">
    <property type="protein sequence ID" value="CAB3980157.1"/>
    <property type="molecule type" value="Genomic_DNA"/>
</dbReference>
<comment type="subcellular location">
    <subcellularLocation>
        <location evidence="1 5 6">Nucleus</location>
    </subcellularLocation>
</comment>
<keyword evidence="4 5" id="KW-0539">Nucleus</keyword>
<proteinExistence type="predicted"/>
<dbReference type="PANTHER" id="PTHR24339">
    <property type="entry name" value="HOMEOBOX PROTEIN EMX-RELATED"/>
    <property type="match status" value="1"/>
</dbReference>
<dbReference type="PROSITE" id="PS00027">
    <property type="entry name" value="HOMEOBOX_1"/>
    <property type="match status" value="1"/>
</dbReference>
<dbReference type="GO" id="GO:0005634">
    <property type="term" value="C:nucleus"/>
    <property type="evidence" value="ECO:0007669"/>
    <property type="project" value="UniProtKB-SubCell"/>
</dbReference>
<gene>
    <name evidence="7" type="ORF">PACLA_8A084300</name>
</gene>
<dbReference type="InterPro" id="IPR009057">
    <property type="entry name" value="Homeodomain-like_sf"/>
</dbReference>
<evidence type="ECO:0000256" key="2">
    <source>
        <dbReference type="ARBA" id="ARBA00023125"/>
    </source>
</evidence>
<dbReference type="InterPro" id="IPR017970">
    <property type="entry name" value="Homeobox_CS"/>
</dbReference>
<dbReference type="PROSITE" id="PS50071">
    <property type="entry name" value="HOMEOBOX_2"/>
    <property type="match status" value="1"/>
</dbReference>
<dbReference type="SUPFAM" id="SSF46689">
    <property type="entry name" value="Homeodomain-like"/>
    <property type="match status" value="1"/>
</dbReference>
<feature type="DNA-binding region" description="Homeobox" evidence="5">
    <location>
        <begin position="108"/>
        <end position="167"/>
    </location>
</feature>
<dbReference type="PRINTS" id="PR00031">
    <property type="entry name" value="HTHREPRESSR"/>
</dbReference>
<dbReference type="CDD" id="cd00086">
    <property type="entry name" value="homeodomain"/>
    <property type="match status" value="1"/>
</dbReference>
<evidence type="ECO:0000256" key="3">
    <source>
        <dbReference type="ARBA" id="ARBA00023155"/>
    </source>
</evidence>
<dbReference type="InterPro" id="IPR000047">
    <property type="entry name" value="HTH_motif"/>
</dbReference>
<dbReference type="AlphaFoldDB" id="A0A7D9D9J9"/>
<evidence type="ECO:0000313" key="7">
    <source>
        <dbReference type="EMBL" id="CAB3980157.1"/>
    </source>
</evidence>
<organism evidence="7 8">
    <name type="scientific">Paramuricea clavata</name>
    <name type="common">Red gorgonian</name>
    <name type="synonym">Violescent sea-whip</name>
    <dbReference type="NCBI Taxonomy" id="317549"/>
    <lineage>
        <taxon>Eukaryota</taxon>
        <taxon>Metazoa</taxon>
        <taxon>Cnidaria</taxon>
        <taxon>Anthozoa</taxon>
        <taxon>Octocorallia</taxon>
        <taxon>Malacalcyonacea</taxon>
        <taxon>Plexauridae</taxon>
        <taxon>Paramuricea</taxon>
    </lineage>
</organism>
<name>A0A7D9D9J9_PARCT</name>
<dbReference type="GO" id="GO:0000978">
    <property type="term" value="F:RNA polymerase II cis-regulatory region sequence-specific DNA binding"/>
    <property type="evidence" value="ECO:0007669"/>
    <property type="project" value="TreeGrafter"/>
</dbReference>
<comment type="caution">
    <text evidence="7">The sequence shown here is derived from an EMBL/GenBank/DDBJ whole genome shotgun (WGS) entry which is preliminary data.</text>
</comment>
<dbReference type="SMART" id="SM00389">
    <property type="entry name" value="HOX"/>
    <property type="match status" value="1"/>
</dbReference>
<dbReference type="OrthoDB" id="6159439at2759"/>
<evidence type="ECO:0000256" key="6">
    <source>
        <dbReference type="RuleBase" id="RU000682"/>
    </source>
</evidence>
<keyword evidence="2 5" id="KW-0238">DNA-binding</keyword>
<evidence type="ECO:0000256" key="4">
    <source>
        <dbReference type="ARBA" id="ARBA00023242"/>
    </source>
</evidence>
<keyword evidence="8" id="KW-1185">Reference proteome</keyword>
<protein>
    <submittedName>
        <fullName evidence="7">Ventral anterior homeobox 2</fullName>
    </submittedName>
</protein>
<evidence type="ECO:0000256" key="5">
    <source>
        <dbReference type="PROSITE-ProRule" id="PRU00108"/>
    </source>
</evidence>
<reference evidence="7" key="1">
    <citation type="submission" date="2020-04" db="EMBL/GenBank/DDBJ databases">
        <authorList>
            <person name="Alioto T."/>
            <person name="Alioto T."/>
            <person name="Gomez Garrido J."/>
        </authorList>
    </citation>
    <scope>NUCLEOTIDE SEQUENCE</scope>
    <source>
        <strain evidence="7">A484AB</strain>
    </source>
</reference>
<keyword evidence="3 5" id="KW-0371">Homeobox</keyword>
<dbReference type="Proteomes" id="UP001152795">
    <property type="component" value="Unassembled WGS sequence"/>
</dbReference>